<feature type="domain" description="Putative antitoxin VapB45-like DNA-binding HTH" evidence="1">
    <location>
        <begin position="8"/>
        <end position="86"/>
    </location>
</feature>
<proteinExistence type="predicted"/>
<sequence length="228" mass="25752">MNLIGIGLYTFQEAAKLTNVPAQDLRRWLKGQSYKARGSAERVNSAPLWQTELAESEIEGISFHDLLEVRFVQAFRKSGVSLQTIRLTSQHARELFNHPYPFTCRRFQTDGRSIFATALEEAGETQLLDLAKKQFAFTKIIEPSLCRGIEFGRDELASCWYPVARSKAIVLDPTIAFGKPIVTNGRVRTSILYDAFKAEESKQYVAKLYEIPVSAVEAAIRFEERLAA</sequence>
<dbReference type="Pfam" id="PF04255">
    <property type="entry name" value="DUF433"/>
    <property type="match status" value="1"/>
</dbReference>
<gene>
    <name evidence="2" type="ORF">PG1C_02050</name>
</gene>
<evidence type="ECO:0000313" key="2">
    <source>
        <dbReference type="EMBL" id="AJP47578.1"/>
    </source>
</evidence>
<dbReference type="Pfam" id="PF21321">
    <property type="entry name" value="HTH_66"/>
    <property type="match status" value="1"/>
</dbReference>
<dbReference type="Proteomes" id="UP000061603">
    <property type="component" value="Chromosome"/>
</dbReference>
<dbReference type="InterPro" id="IPR007367">
    <property type="entry name" value="DUF433"/>
</dbReference>
<keyword evidence="3" id="KW-1185">Reference proteome</keyword>
<organism evidence="2 3">
    <name type="scientific">Rugosibacter aromaticivorans</name>
    <dbReference type="NCBI Taxonomy" id="1565605"/>
    <lineage>
        <taxon>Bacteria</taxon>
        <taxon>Pseudomonadati</taxon>
        <taxon>Pseudomonadota</taxon>
        <taxon>Betaproteobacteria</taxon>
        <taxon>Nitrosomonadales</taxon>
        <taxon>Sterolibacteriaceae</taxon>
        <taxon>Rugosibacter</taxon>
    </lineage>
</organism>
<name>A0A0C5J796_9PROT</name>
<protein>
    <recommendedName>
        <fullName evidence="1">Putative antitoxin VapB45-like DNA-binding HTH domain-containing protein</fullName>
    </recommendedName>
</protein>
<accession>A0A0C5J796</accession>
<dbReference type="EMBL" id="CP010554">
    <property type="protein sequence ID" value="AJP47578.1"/>
    <property type="molecule type" value="Genomic_DNA"/>
</dbReference>
<dbReference type="HOGENOM" id="CLU_092327_1_0_4"/>
<dbReference type="AlphaFoldDB" id="A0A0C5J796"/>
<evidence type="ECO:0000313" key="3">
    <source>
        <dbReference type="Proteomes" id="UP000061603"/>
    </source>
</evidence>
<dbReference type="STRING" id="1565605.PG1C_02050"/>
<dbReference type="RefSeq" id="WP_202635792.1">
    <property type="nucleotide sequence ID" value="NZ_CP010554.1"/>
</dbReference>
<dbReference type="InterPro" id="IPR048708">
    <property type="entry name" value="VapB45-like_HTH"/>
</dbReference>
<evidence type="ECO:0000259" key="1">
    <source>
        <dbReference type="Pfam" id="PF21321"/>
    </source>
</evidence>
<reference evidence="2 3" key="1">
    <citation type="journal article" date="2015" name="Genome Announc.">
        <title>Complete Genome Sequence of a Novel Bacterium within the Family Rhodocyclaceae That Degrades Polycyclic Aromatic Hydrocarbons.</title>
        <authorList>
            <person name="Singleton D.R."/>
            <person name="Dickey A.N."/>
            <person name="Scholl E.H."/>
            <person name="Wright F.A."/>
            <person name="Aitken M.D."/>
        </authorList>
    </citation>
    <scope>NUCLEOTIDE SEQUENCE [LARGE SCALE GENOMIC DNA]</scope>
    <source>
        <strain evidence="3">PG1-Ca6</strain>
    </source>
</reference>
<dbReference type="KEGG" id="rbu:PG1C_02050"/>